<protein>
    <recommendedName>
        <fullName evidence="4">CCHC-type domain-containing protein</fullName>
    </recommendedName>
</protein>
<dbReference type="Proteomes" id="UP000193920">
    <property type="component" value="Unassembled WGS sequence"/>
</dbReference>
<evidence type="ECO:0000313" key="2">
    <source>
        <dbReference type="EMBL" id="ORY52196.1"/>
    </source>
</evidence>
<accession>A0A1Y2CZ86</accession>
<dbReference type="AlphaFoldDB" id="A0A1Y2CZ86"/>
<organism evidence="2 3">
    <name type="scientific">Neocallimastix californiae</name>
    <dbReference type="NCBI Taxonomy" id="1754190"/>
    <lineage>
        <taxon>Eukaryota</taxon>
        <taxon>Fungi</taxon>
        <taxon>Fungi incertae sedis</taxon>
        <taxon>Chytridiomycota</taxon>
        <taxon>Chytridiomycota incertae sedis</taxon>
        <taxon>Neocallimastigomycetes</taxon>
        <taxon>Neocallimastigales</taxon>
        <taxon>Neocallimastigaceae</taxon>
        <taxon>Neocallimastix</taxon>
    </lineage>
</organism>
<dbReference type="InterPro" id="IPR036875">
    <property type="entry name" value="Znf_CCHC_sf"/>
</dbReference>
<keyword evidence="3" id="KW-1185">Reference proteome</keyword>
<dbReference type="GO" id="GO:0003676">
    <property type="term" value="F:nucleic acid binding"/>
    <property type="evidence" value="ECO:0007669"/>
    <property type="project" value="InterPro"/>
</dbReference>
<evidence type="ECO:0000313" key="3">
    <source>
        <dbReference type="Proteomes" id="UP000193920"/>
    </source>
</evidence>
<proteinExistence type="predicted"/>
<sequence length="425" mass="51511">MDICELLRSLPLLKNYGKDVDLWIYDFEEVMDLWDIQNPKRRFEFMKECVDYALKEVLKSIEENGENKTYPSIQIIKEEIEKYLGITQNDKIWELKEMKIKTNESIPIFNINYIRKYKNIDEEMRKLITVEDYINSIKPRIYPCLRVLEQECENIEEAIKIAEKANRIEEKLKFKIDINNYKQNYKNDYIYEYNNNINKKNNKIMCFRCYELGHKAFNCKYSFKELSIMEEKGIIEKNKRSNYKQNFNKKKKFLYNKNNYNKLFGKNSNNYYNNNGNYSDYVGNWKNKQNNININKQNNLNDYMSNNNNNNNYQNNKLNTPRYKFNNNYDNNKNFYWTKNIKHRNCNFNYNINKPGVKEKVIFTSNENKNFDYSNKNFERIKTNSIFVNSNKNNNVNENNNYNIIRNAVGLKKKDFGMENNTKKK</sequence>
<feature type="coiled-coil region" evidence="1">
    <location>
        <begin position="145"/>
        <end position="172"/>
    </location>
</feature>
<comment type="caution">
    <text evidence="2">The sequence shown here is derived from an EMBL/GenBank/DDBJ whole genome shotgun (WGS) entry which is preliminary data.</text>
</comment>
<dbReference type="GO" id="GO:0008270">
    <property type="term" value="F:zinc ion binding"/>
    <property type="evidence" value="ECO:0007669"/>
    <property type="project" value="InterPro"/>
</dbReference>
<evidence type="ECO:0000256" key="1">
    <source>
        <dbReference type="SAM" id="Coils"/>
    </source>
</evidence>
<name>A0A1Y2CZ86_9FUNG</name>
<keyword evidence="1" id="KW-0175">Coiled coil</keyword>
<dbReference type="SUPFAM" id="SSF57756">
    <property type="entry name" value="Retrovirus zinc finger-like domains"/>
    <property type="match status" value="1"/>
</dbReference>
<reference evidence="2 3" key="1">
    <citation type="submission" date="2016-08" db="EMBL/GenBank/DDBJ databases">
        <title>A Parts List for Fungal Cellulosomes Revealed by Comparative Genomics.</title>
        <authorList>
            <consortium name="DOE Joint Genome Institute"/>
            <person name="Haitjema C.H."/>
            <person name="Gilmore S.P."/>
            <person name="Henske J.K."/>
            <person name="Solomon K.V."/>
            <person name="De Groot R."/>
            <person name="Kuo A."/>
            <person name="Mondo S.J."/>
            <person name="Salamov A.A."/>
            <person name="Labutti K."/>
            <person name="Zhao Z."/>
            <person name="Chiniquy J."/>
            <person name="Barry K."/>
            <person name="Brewer H.M."/>
            <person name="Purvine S.O."/>
            <person name="Wright A.T."/>
            <person name="Boxma B."/>
            <person name="Van Alen T."/>
            <person name="Hackstein J.H."/>
            <person name="Baker S.E."/>
            <person name="Grigoriev I.V."/>
            <person name="O'Malley M.A."/>
        </authorList>
    </citation>
    <scope>NUCLEOTIDE SEQUENCE [LARGE SCALE GENOMIC DNA]</scope>
    <source>
        <strain evidence="2 3">G1</strain>
    </source>
</reference>
<evidence type="ECO:0008006" key="4">
    <source>
        <dbReference type="Google" id="ProtNLM"/>
    </source>
</evidence>
<gene>
    <name evidence="2" type="ORF">LY90DRAFT_508175</name>
</gene>
<dbReference type="EMBL" id="MCOG01000093">
    <property type="protein sequence ID" value="ORY52196.1"/>
    <property type="molecule type" value="Genomic_DNA"/>
</dbReference>